<evidence type="ECO:0000313" key="2">
    <source>
        <dbReference type="EMBL" id="MBO1318319.1"/>
    </source>
</evidence>
<name>A0A8J7Q7L9_9BACT</name>
<dbReference type="AlphaFoldDB" id="A0A8J7Q7L9"/>
<comment type="caution">
    <text evidence="2">The sequence shown here is derived from an EMBL/GenBank/DDBJ whole genome shotgun (WGS) entry which is preliminary data.</text>
</comment>
<dbReference type="Proteomes" id="UP000664417">
    <property type="component" value="Unassembled WGS sequence"/>
</dbReference>
<evidence type="ECO:0000256" key="1">
    <source>
        <dbReference type="SAM" id="Phobius"/>
    </source>
</evidence>
<keyword evidence="3" id="KW-1185">Reference proteome</keyword>
<keyword evidence="1" id="KW-0812">Transmembrane</keyword>
<gene>
    <name evidence="2" type="ORF">J3U88_07625</name>
</gene>
<accession>A0A8J7Q7L9</accession>
<reference evidence="2" key="1">
    <citation type="submission" date="2021-03" db="EMBL/GenBank/DDBJ databases">
        <authorList>
            <person name="Wang G."/>
        </authorList>
    </citation>
    <scope>NUCLEOTIDE SEQUENCE</scope>
    <source>
        <strain evidence="2">KCTC 12899</strain>
    </source>
</reference>
<dbReference type="RefSeq" id="WP_207858017.1">
    <property type="nucleotide sequence ID" value="NZ_JAFREP010000005.1"/>
</dbReference>
<feature type="transmembrane region" description="Helical" evidence="1">
    <location>
        <begin position="14"/>
        <end position="31"/>
    </location>
</feature>
<evidence type="ECO:0008006" key="4">
    <source>
        <dbReference type="Google" id="ProtNLM"/>
    </source>
</evidence>
<protein>
    <recommendedName>
        <fullName evidence="4">Transmembrane protein</fullName>
    </recommendedName>
</protein>
<organism evidence="2 3">
    <name type="scientific">Acanthopleuribacter pedis</name>
    <dbReference type="NCBI Taxonomy" id="442870"/>
    <lineage>
        <taxon>Bacteria</taxon>
        <taxon>Pseudomonadati</taxon>
        <taxon>Acidobacteriota</taxon>
        <taxon>Holophagae</taxon>
        <taxon>Acanthopleuribacterales</taxon>
        <taxon>Acanthopleuribacteraceae</taxon>
        <taxon>Acanthopleuribacter</taxon>
    </lineage>
</organism>
<keyword evidence="1" id="KW-1133">Transmembrane helix</keyword>
<sequence length="120" mass="13097">MDETASGVKWWKPVLLTFVLGLAGSLILIIWKNPNGDPIPPECTEWSELSAADCCHCTGDKLDEGVVDNLAQAKSRAEMVNATCLIWQTTKNFAAYDGKRVQGCNGCTARVTHALDRICK</sequence>
<proteinExistence type="predicted"/>
<keyword evidence="1" id="KW-0472">Membrane</keyword>
<evidence type="ECO:0000313" key="3">
    <source>
        <dbReference type="Proteomes" id="UP000664417"/>
    </source>
</evidence>
<dbReference type="EMBL" id="JAFREP010000005">
    <property type="protein sequence ID" value="MBO1318319.1"/>
    <property type="molecule type" value="Genomic_DNA"/>
</dbReference>